<dbReference type="OrthoDB" id="581042at2"/>
<evidence type="ECO:0000313" key="2">
    <source>
        <dbReference type="Proteomes" id="UP000012371"/>
    </source>
</evidence>
<reference evidence="1" key="1">
    <citation type="submission" date="2013-03" db="EMBL/GenBank/DDBJ databases">
        <authorList>
            <person name="Harkins D.M."/>
            <person name="Durkin A.S."/>
            <person name="Brinkac L.M."/>
            <person name="Haft D.H."/>
            <person name="Selengut J.D."/>
            <person name="Sanka R."/>
            <person name="DePew J."/>
            <person name="Purushe J."/>
            <person name="Hartskeerl R.A."/>
            <person name="Ahmed A."/>
            <person name="van der Linden H."/>
            <person name="Goris M.G.A."/>
            <person name="Vinetz J.M."/>
            <person name="Sutton G.G."/>
            <person name="Nierman W.C."/>
            <person name="Fouts D.E."/>
        </authorList>
    </citation>
    <scope>NUCLEOTIDE SEQUENCE [LARGE SCALE GENOMIC DNA]</scope>
    <source>
        <strain evidence="1">LT 11-33</strain>
    </source>
</reference>
<dbReference type="EMBL" id="AOGW02000014">
    <property type="protein sequence ID" value="EMY60582.1"/>
    <property type="molecule type" value="Genomic_DNA"/>
</dbReference>
<keyword evidence="2" id="KW-1185">Reference proteome</keyword>
<dbReference type="Proteomes" id="UP000012371">
    <property type="component" value="Unassembled WGS sequence"/>
</dbReference>
<dbReference type="AlphaFoldDB" id="N1VUA6"/>
<dbReference type="STRING" id="1257025.LEP1GSC203_0369"/>
<dbReference type="Pfam" id="PF14022">
    <property type="entry name" value="DUF4238"/>
    <property type="match status" value="1"/>
</dbReference>
<dbReference type="InterPro" id="IPR025332">
    <property type="entry name" value="DUF4238"/>
</dbReference>
<proteinExistence type="predicted"/>
<dbReference type="RefSeq" id="WP_002974864.1">
    <property type="nucleotide sequence ID" value="NZ_AOGW02000014.1"/>
</dbReference>
<accession>N1VUA6</accession>
<protein>
    <submittedName>
        <fullName evidence="1">PF14022 family protein</fullName>
    </submittedName>
</protein>
<name>N1VUA6_9LEPT</name>
<comment type="caution">
    <text evidence="1">The sequence shown here is derived from an EMBL/GenBank/DDBJ whole genome shotgun (WGS) entry which is preliminary data.</text>
</comment>
<organism evidence="1 2">
    <name type="scientific">Leptospira terpstrae serovar Hualin str. LT 11-33 = ATCC 700639</name>
    <dbReference type="NCBI Taxonomy" id="1257025"/>
    <lineage>
        <taxon>Bacteria</taxon>
        <taxon>Pseudomonadati</taxon>
        <taxon>Spirochaetota</taxon>
        <taxon>Spirochaetia</taxon>
        <taxon>Leptospirales</taxon>
        <taxon>Leptospiraceae</taxon>
        <taxon>Leptospira</taxon>
    </lineage>
</organism>
<gene>
    <name evidence="1" type="ORF">LEP1GSC203_0369</name>
</gene>
<sequence length="299" mass="35161">MKNQPKDHHYVPKFYLKYFSIPETRNLKYPKIWCQNYGNGNSTFPTGIHKIAYEKHLYSLRTDSGMNVSLENEFAEIEGFMSKMWELLNSQLNDSNDLKAYKKGLSLFISIMLNRNPTQFKEWEHLHKEITNLFGSLFENTDIILYQEENKENHLGKKEFEEYKNLTKIDIKESFIKILKESSFEIATELIKKRWSILICKKPLLITSDNPVIILNDKNFGINRPNTKIIFPISPYLSFYLDDLTNEPEWQYYPITDEQAIGLNYLQSISDIKLLLSPRPIDLVHAEIKESILQKKHGA</sequence>
<evidence type="ECO:0000313" key="1">
    <source>
        <dbReference type="EMBL" id="EMY60582.1"/>
    </source>
</evidence>